<name>X0TE17_9ZZZZ</name>
<keyword evidence="1" id="KW-0812">Transmembrane</keyword>
<evidence type="ECO:0000313" key="2">
    <source>
        <dbReference type="EMBL" id="GAF91783.1"/>
    </source>
</evidence>
<keyword evidence="1" id="KW-1133">Transmembrane helix</keyword>
<comment type="caution">
    <text evidence="2">The sequence shown here is derived from an EMBL/GenBank/DDBJ whole genome shotgun (WGS) entry which is preliminary data.</text>
</comment>
<gene>
    <name evidence="2" type="ORF">S01H1_24190</name>
</gene>
<feature type="non-terminal residue" evidence="2">
    <location>
        <position position="1"/>
    </location>
</feature>
<keyword evidence="1" id="KW-0472">Membrane</keyword>
<protein>
    <submittedName>
        <fullName evidence="2">Uncharacterized protein</fullName>
    </submittedName>
</protein>
<dbReference type="EMBL" id="BARS01014272">
    <property type="protein sequence ID" value="GAF91783.1"/>
    <property type="molecule type" value="Genomic_DNA"/>
</dbReference>
<reference evidence="2" key="1">
    <citation type="journal article" date="2014" name="Front. Microbiol.">
        <title>High frequency of phylogenetically diverse reductive dehalogenase-homologous genes in deep subseafloor sedimentary metagenomes.</title>
        <authorList>
            <person name="Kawai M."/>
            <person name="Futagami T."/>
            <person name="Toyoda A."/>
            <person name="Takaki Y."/>
            <person name="Nishi S."/>
            <person name="Hori S."/>
            <person name="Arai W."/>
            <person name="Tsubouchi T."/>
            <person name="Morono Y."/>
            <person name="Uchiyama I."/>
            <person name="Ito T."/>
            <person name="Fujiyama A."/>
            <person name="Inagaki F."/>
            <person name="Takami H."/>
        </authorList>
    </citation>
    <scope>NUCLEOTIDE SEQUENCE</scope>
    <source>
        <strain evidence="2">Expedition CK06-06</strain>
    </source>
</reference>
<feature type="transmembrane region" description="Helical" evidence="1">
    <location>
        <begin position="18"/>
        <end position="39"/>
    </location>
</feature>
<evidence type="ECO:0000256" key="1">
    <source>
        <dbReference type="SAM" id="Phobius"/>
    </source>
</evidence>
<feature type="non-terminal residue" evidence="2">
    <location>
        <position position="80"/>
    </location>
</feature>
<proteinExistence type="predicted"/>
<dbReference type="AlphaFoldDB" id="X0TE17"/>
<accession>X0TE17</accession>
<sequence>IADPARDVRGEGLVSSRFGVAVTIALALVATVAAAETSLEVRLEPERFGVEDGARLVVRVHDPSEDVSPPNLGELKNLQV</sequence>
<organism evidence="2">
    <name type="scientific">marine sediment metagenome</name>
    <dbReference type="NCBI Taxonomy" id="412755"/>
    <lineage>
        <taxon>unclassified sequences</taxon>
        <taxon>metagenomes</taxon>
        <taxon>ecological metagenomes</taxon>
    </lineage>
</organism>